<dbReference type="Gene3D" id="1.20.5.4130">
    <property type="match status" value="1"/>
</dbReference>
<keyword evidence="2" id="KW-0433">Leucine-rich repeat</keyword>
<dbReference type="FunFam" id="3.40.50.300:FF:001091">
    <property type="entry name" value="Probable disease resistance protein At1g61300"/>
    <property type="match status" value="1"/>
</dbReference>
<dbReference type="GO" id="GO:0005524">
    <property type="term" value="F:ATP binding"/>
    <property type="evidence" value="ECO:0007669"/>
    <property type="project" value="UniProtKB-KW"/>
</dbReference>
<proteinExistence type="inferred from homology"/>
<protein>
    <recommendedName>
        <fullName evidence="7">Ubiquitin-like domain-containing protein</fullName>
    </recommendedName>
</protein>
<dbReference type="Gene3D" id="3.10.20.90">
    <property type="entry name" value="Phosphatidylinositol 3-kinase Catalytic Subunit, Chain A, domain 1"/>
    <property type="match status" value="2"/>
</dbReference>
<evidence type="ECO:0000313" key="9">
    <source>
        <dbReference type="Proteomes" id="UP000604825"/>
    </source>
</evidence>
<dbReference type="EMBL" id="CAJGYO010000018">
    <property type="protein sequence ID" value="CAD6335506.1"/>
    <property type="molecule type" value="Genomic_DNA"/>
</dbReference>
<keyword evidence="9" id="KW-1185">Reference proteome</keyword>
<dbReference type="PROSITE" id="PS50053">
    <property type="entry name" value="UBIQUITIN_2"/>
    <property type="match status" value="1"/>
</dbReference>
<name>A0A811S4B4_9POAL</name>
<dbReference type="Pfam" id="PF23559">
    <property type="entry name" value="WHD_DRP"/>
    <property type="match status" value="1"/>
</dbReference>
<dbReference type="InterPro" id="IPR036388">
    <property type="entry name" value="WH-like_DNA-bd_sf"/>
</dbReference>
<evidence type="ECO:0000313" key="8">
    <source>
        <dbReference type="EMBL" id="CAD6335506.1"/>
    </source>
</evidence>
<dbReference type="PANTHER" id="PTHR36766:SF40">
    <property type="entry name" value="DISEASE RESISTANCE PROTEIN RGA3"/>
    <property type="match status" value="1"/>
</dbReference>
<evidence type="ECO:0000259" key="7">
    <source>
        <dbReference type="PROSITE" id="PS50053"/>
    </source>
</evidence>
<dbReference type="GO" id="GO:0051707">
    <property type="term" value="P:response to other organism"/>
    <property type="evidence" value="ECO:0007669"/>
    <property type="project" value="UniProtKB-ARBA"/>
</dbReference>
<dbReference type="InterPro" id="IPR000626">
    <property type="entry name" value="Ubiquitin-like_dom"/>
</dbReference>
<keyword evidence="6" id="KW-0067">ATP-binding</keyword>
<dbReference type="Gene3D" id="1.10.10.10">
    <property type="entry name" value="Winged helix-like DNA-binding domain superfamily/Winged helix DNA-binding domain"/>
    <property type="match status" value="1"/>
</dbReference>
<dbReference type="InterPro" id="IPR027417">
    <property type="entry name" value="P-loop_NTPase"/>
</dbReference>
<dbReference type="SUPFAM" id="SSF52047">
    <property type="entry name" value="RNI-like"/>
    <property type="match status" value="1"/>
</dbReference>
<dbReference type="Pfam" id="PF25019">
    <property type="entry name" value="LRR_R13L1-DRL21"/>
    <property type="match status" value="1"/>
</dbReference>
<evidence type="ECO:0000256" key="4">
    <source>
        <dbReference type="ARBA" id="ARBA00022741"/>
    </source>
</evidence>
<dbReference type="InterPro" id="IPR038005">
    <property type="entry name" value="RX-like_CC"/>
</dbReference>
<dbReference type="InterPro" id="IPR029071">
    <property type="entry name" value="Ubiquitin-like_domsf"/>
</dbReference>
<dbReference type="Gene3D" id="3.80.10.10">
    <property type="entry name" value="Ribonuclease Inhibitor"/>
    <property type="match status" value="4"/>
</dbReference>
<feature type="domain" description="Ubiquitin-like" evidence="7">
    <location>
        <begin position="1335"/>
        <end position="1393"/>
    </location>
</feature>
<dbReference type="InterPro" id="IPR041118">
    <property type="entry name" value="Rx_N"/>
</dbReference>
<comment type="caution">
    <text evidence="8">The sequence shown here is derived from an EMBL/GenBank/DDBJ whole genome shotgun (WGS) entry which is preliminary data.</text>
</comment>
<dbReference type="Gene3D" id="1.10.8.430">
    <property type="entry name" value="Helical domain of apoptotic protease-activating factors"/>
    <property type="match status" value="1"/>
</dbReference>
<dbReference type="SMART" id="SM00213">
    <property type="entry name" value="UBQ"/>
    <property type="match status" value="1"/>
</dbReference>
<dbReference type="OrthoDB" id="674488at2759"/>
<dbReference type="GO" id="GO:0006952">
    <property type="term" value="P:defense response"/>
    <property type="evidence" value="ECO:0007669"/>
    <property type="project" value="UniProtKB-KW"/>
</dbReference>
<evidence type="ECO:0000256" key="1">
    <source>
        <dbReference type="ARBA" id="ARBA00008894"/>
    </source>
</evidence>
<dbReference type="Proteomes" id="UP000604825">
    <property type="component" value="Unassembled WGS sequence"/>
</dbReference>
<dbReference type="InterPro" id="IPR058922">
    <property type="entry name" value="WHD_DRP"/>
</dbReference>
<keyword evidence="4" id="KW-0547">Nucleotide-binding</keyword>
<dbReference type="InterPro" id="IPR002182">
    <property type="entry name" value="NB-ARC"/>
</dbReference>
<gene>
    <name evidence="8" type="ORF">NCGR_LOCUS59604</name>
</gene>
<evidence type="ECO:0000256" key="6">
    <source>
        <dbReference type="ARBA" id="ARBA00022840"/>
    </source>
</evidence>
<evidence type="ECO:0000256" key="2">
    <source>
        <dbReference type="ARBA" id="ARBA00022614"/>
    </source>
</evidence>
<evidence type="ECO:0000256" key="5">
    <source>
        <dbReference type="ARBA" id="ARBA00022821"/>
    </source>
</evidence>
<dbReference type="Pfam" id="PF00931">
    <property type="entry name" value="NB-ARC"/>
    <property type="match status" value="1"/>
</dbReference>
<sequence length="1460" mass="164886">MSSDGKPGTSDSPGGKWSWGSFSAVIGPEVSLLWKFKDDFESIRSTLLTLQAVLDDAEKRSSREERVHLWLKRLKFAAYDIHDILEEMESKNDIGCGSLKKLSAHITIAHKMKKMRQRLEKIKEEAKLDIFNFKADYCFLDENVNSRATFSCISEEIVGRAMEKETIVAMLTTYSEENFLTLCIYGFGGLGKTTLARLAFNDENVGRVFDYRVWVYVSMKFDLKKIGESILSEIDEGNCGHHANLQEVTRHLQRVLAGKKFLVVLDDLWEDNWIQLQNLKTMLSCGAKGSKIIVTTRTGKIASLMDHCMPYKMDVLSDDDCWILFKRQAFVPGRDDPRIEVIGKDIVKKCNGVPLSAQALGFMMRFKEGVAAWEAVRDSEIWEIEEDQNIMPSLKLSYCLMPCHLRLCFAYCAVFSKGAVIDKDMLIQQWIALGFIQPTSGSLTLAKRGEEYIRELAANHHTKAARVFQMHDLVYDLARCVANEEFLFMDAKKSSTTSAGSDHYRHTVLMNCIEVPMNSKAALCKAKSLHFRDCKRLQISGRSLSLTLSKFLRVLDISGCSILELPSQLNKMKQLRYLDASGMQNELKQESFAGLQCLNALNLSASYFQTLPVQIVNLEKLHYLNLHGCSRLMLIPESICELRDLVHLDLSGCINLRVLPTSFGKLQKLSFLDMSGCLNLVSLPESFCDLCYLENLNLSFCHELRELPLGNHQELLILDVSNCHKIRILPMSFCNLLHLEDLNLSCCYELQELPEDFGKIHGLCILDLSDCHRLQALPDSFTDLVNIEKLILSDCWELVKLPELLGCLWKIQVLDLSCCSQLFALPESVTNLTNLEHLNLSCCISLEKMPGDYGSLKKLKLLNISYCFKVSSIPYGIANMSNLNCLLAVGLDGYSCKNKDDFNIVSSLLCMPSIDLTEKDSPSGDFHGILKHKRLHLLGLGTVQSIDEVENLGLCRHQQLNSLRLSSSYLNGNEVAKFVPDDIVLEKIIPPRTLEHFELLGYRGSEFPEWMLNLTTILPNLLPKLQSLVINNIPNVKAVREDFAGGSRAFLKLRDLTISDMPNLERCLLTLSTSNEEAHVYMFPNLHHLKVSWCPKLIFEPSLPQCLLLEIDACGEILQGWPVTPSQLHPRPTRRLSFQFCDLSFSREDQLHLFSSLSSLKFLSIRSCEGLNTWGESIGTLTSLEVLELSLCDIPVSLGRIASLQSLSIEMCHLPCDFPHYLLQLPFLRELQMVSCEAKLELPGEMTRAILARIPNINIHHVGCVKHIEQENGICQNVSIDKVGRMSSINVIVVPPRIQIDPMSQPEKQELGTWLQVAASERGIAAISRVRSSIVETLNGSETITVEVEPSDTVGDVKAKIQDQQRLIFDGSRRDNKRKLDFYKVQHHSTLHLDDLCSPRDDAMQQIGDFKAKIQDQQRLLFEGQRLVDVDGDGQRQTLANYNVQRQSTPYTLTVPCSFL</sequence>
<dbReference type="GO" id="GO:0043531">
    <property type="term" value="F:ADP binding"/>
    <property type="evidence" value="ECO:0007669"/>
    <property type="project" value="InterPro"/>
</dbReference>
<dbReference type="Pfam" id="PF18052">
    <property type="entry name" value="Rx_N"/>
    <property type="match status" value="1"/>
</dbReference>
<accession>A0A811S4B4</accession>
<dbReference type="SUPFAM" id="SSF52058">
    <property type="entry name" value="L domain-like"/>
    <property type="match status" value="2"/>
</dbReference>
<dbReference type="SUPFAM" id="SSF52540">
    <property type="entry name" value="P-loop containing nucleoside triphosphate hydrolases"/>
    <property type="match status" value="1"/>
</dbReference>
<comment type="similarity">
    <text evidence="1">Belongs to the disease resistance NB-LRR family.</text>
</comment>
<evidence type="ECO:0000256" key="3">
    <source>
        <dbReference type="ARBA" id="ARBA00022737"/>
    </source>
</evidence>
<organism evidence="8 9">
    <name type="scientific">Miscanthus lutarioriparius</name>
    <dbReference type="NCBI Taxonomy" id="422564"/>
    <lineage>
        <taxon>Eukaryota</taxon>
        <taxon>Viridiplantae</taxon>
        <taxon>Streptophyta</taxon>
        <taxon>Embryophyta</taxon>
        <taxon>Tracheophyta</taxon>
        <taxon>Spermatophyta</taxon>
        <taxon>Magnoliopsida</taxon>
        <taxon>Liliopsida</taxon>
        <taxon>Poales</taxon>
        <taxon>Poaceae</taxon>
        <taxon>PACMAD clade</taxon>
        <taxon>Panicoideae</taxon>
        <taxon>Andropogonodae</taxon>
        <taxon>Andropogoneae</taxon>
        <taxon>Saccharinae</taxon>
        <taxon>Miscanthus</taxon>
    </lineage>
</organism>
<dbReference type="SUPFAM" id="SSF54236">
    <property type="entry name" value="Ubiquitin-like"/>
    <property type="match status" value="1"/>
</dbReference>
<dbReference type="InterPro" id="IPR042197">
    <property type="entry name" value="Apaf_helical"/>
</dbReference>
<dbReference type="PRINTS" id="PR00364">
    <property type="entry name" value="DISEASERSIST"/>
</dbReference>
<dbReference type="InterPro" id="IPR056789">
    <property type="entry name" value="LRR_R13L1-DRL21"/>
</dbReference>
<dbReference type="CDD" id="cd14798">
    <property type="entry name" value="RX-CC_like"/>
    <property type="match status" value="1"/>
</dbReference>
<keyword evidence="3" id="KW-0677">Repeat</keyword>
<dbReference type="InterPro" id="IPR032675">
    <property type="entry name" value="LRR_dom_sf"/>
</dbReference>
<dbReference type="Gene3D" id="3.40.50.300">
    <property type="entry name" value="P-loop containing nucleotide triphosphate hydrolases"/>
    <property type="match status" value="1"/>
</dbReference>
<reference evidence="8" key="1">
    <citation type="submission" date="2020-10" db="EMBL/GenBank/DDBJ databases">
        <authorList>
            <person name="Han B."/>
            <person name="Lu T."/>
            <person name="Zhao Q."/>
            <person name="Huang X."/>
            <person name="Zhao Y."/>
        </authorList>
    </citation>
    <scope>NUCLEOTIDE SEQUENCE</scope>
</reference>
<dbReference type="PANTHER" id="PTHR36766">
    <property type="entry name" value="PLANT BROAD-SPECTRUM MILDEW RESISTANCE PROTEIN RPW8"/>
    <property type="match status" value="1"/>
</dbReference>
<dbReference type="Pfam" id="PF00240">
    <property type="entry name" value="ubiquitin"/>
    <property type="match status" value="1"/>
</dbReference>
<keyword evidence="5" id="KW-0611">Plant defense</keyword>